<gene>
    <name evidence="3" type="ordered locus">Adeh_4082</name>
</gene>
<dbReference type="Gene3D" id="3.30.70.20">
    <property type="match status" value="1"/>
</dbReference>
<dbReference type="RefSeq" id="WP_011423128.1">
    <property type="nucleotide sequence ID" value="NC_007760.1"/>
</dbReference>
<dbReference type="OrthoDB" id="9795268at2"/>
<feature type="compositionally biased region" description="Low complexity" evidence="1">
    <location>
        <begin position="131"/>
        <end position="144"/>
    </location>
</feature>
<reference evidence="3" key="1">
    <citation type="submission" date="2006-01" db="EMBL/GenBank/DDBJ databases">
        <title>Complete sequence of Anaeromyxobacter dehalogenans 2CP-C.</title>
        <authorList>
            <consortium name="US DOE Joint Genome Institute"/>
            <person name="Copeland A."/>
            <person name="Lucas S."/>
            <person name="Lapidus A."/>
            <person name="Barry K."/>
            <person name="Detter J.C."/>
            <person name="Glavina T."/>
            <person name="Hammon N."/>
            <person name="Israni S."/>
            <person name="Pitluck S."/>
            <person name="Brettin T."/>
            <person name="Bruce D."/>
            <person name="Han C."/>
            <person name="Tapia R."/>
            <person name="Gilna P."/>
            <person name="Kiss H."/>
            <person name="Schmutz J."/>
            <person name="Larimer F."/>
            <person name="Land M."/>
            <person name="Kyrpides N."/>
            <person name="Anderson I."/>
            <person name="Sanford R.A."/>
            <person name="Ritalahti K.M."/>
            <person name="Thomas H.S."/>
            <person name="Kirby J.R."/>
            <person name="Zhulin I.B."/>
            <person name="Loeffler F.E."/>
            <person name="Richardson P."/>
        </authorList>
    </citation>
    <scope>NUCLEOTIDE SEQUENCE</scope>
    <source>
        <strain evidence="3">2CP-C</strain>
    </source>
</reference>
<dbReference type="PANTHER" id="PTHR42895:SF1">
    <property type="entry name" value="IRON-SULFUR CLUSTER PROTEIN"/>
    <property type="match status" value="1"/>
</dbReference>
<dbReference type="InterPro" id="IPR017896">
    <property type="entry name" value="4Fe4S_Fe-S-bd"/>
</dbReference>
<dbReference type="eggNOG" id="COG1149">
    <property type="taxonomic scope" value="Bacteria"/>
</dbReference>
<dbReference type="SUPFAM" id="SSF54862">
    <property type="entry name" value="4Fe-4S ferredoxins"/>
    <property type="match status" value="1"/>
</dbReference>
<dbReference type="EMBL" id="CP000251">
    <property type="protein sequence ID" value="ABC83846.1"/>
    <property type="molecule type" value="Genomic_DNA"/>
</dbReference>
<proteinExistence type="predicted"/>
<dbReference type="PROSITE" id="PS51379">
    <property type="entry name" value="4FE4S_FER_2"/>
    <property type="match status" value="2"/>
</dbReference>
<evidence type="ECO:0000313" key="3">
    <source>
        <dbReference type="EMBL" id="ABC83846.1"/>
    </source>
</evidence>
<dbReference type="InterPro" id="IPR052911">
    <property type="entry name" value="Corrinoid_activation_enz"/>
</dbReference>
<accession>Q2IGZ0</accession>
<feature type="compositionally biased region" description="Pro residues" evidence="1">
    <location>
        <begin position="91"/>
        <end position="102"/>
    </location>
</feature>
<feature type="region of interest" description="Disordered" evidence="1">
    <location>
        <begin position="79"/>
        <end position="144"/>
    </location>
</feature>
<protein>
    <submittedName>
        <fullName evidence="3">4Fe-4S ferredoxin, iron-sulfur binding protein</fullName>
    </submittedName>
</protein>
<dbReference type="HOGENOM" id="CLU_074768_0_0_7"/>
<dbReference type="AlphaFoldDB" id="Q2IGZ0"/>
<dbReference type="STRING" id="290397.Adeh_4082"/>
<dbReference type="PANTHER" id="PTHR42895">
    <property type="entry name" value="IRON-SULFUR CLUSTER-BINDING PROTEIN-RELATED"/>
    <property type="match status" value="1"/>
</dbReference>
<feature type="domain" description="4Fe-4S ferredoxin-type" evidence="2">
    <location>
        <begin position="35"/>
        <end position="63"/>
    </location>
</feature>
<dbReference type="Pfam" id="PF12837">
    <property type="entry name" value="Fer4_6"/>
    <property type="match status" value="1"/>
</dbReference>
<name>Q2IGZ0_ANADE</name>
<organism evidence="3 4">
    <name type="scientific">Anaeromyxobacter dehalogenans (strain 2CP-C)</name>
    <dbReference type="NCBI Taxonomy" id="290397"/>
    <lineage>
        <taxon>Bacteria</taxon>
        <taxon>Pseudomonadati</taxon>
        <taxon>Myxococcota</taxon>
        <taxon>Myxococcia</taxon>
        <taxon>Myxococcales</taxon>
        <taxon>Cystobacterineae</taxon>
        <taxon>Anaeromyxobacteraceae</taxon>
        <taxon>Anaeromyxobacter</taxon>
    </lineage>
</organism>
<dbReference type="Proteomes" id="UP000001935">
    <property type="component" value="Chromosome"/>
</dbReference>
<dbReference type="KEGG" id="ade:Adeh_4082"/>
<evidence type="ECO:0000259" key="2">
    <source>
        <dbReference type="PROSITE" id="PS51379"/>
    </source>
</evidence>
<feature type="domain" description="4Fe-4S ferredoxin-type" evidence="2">
    <location>
        <begin position="4"/>
        <end position="33"/>
    </location>
</feature>
<evidence type="ECO:0000256" key="1">
    <source>
        <dbReference type="SAM" id="MobiDB-lite"/>
    </source>
</evidence>
<evidence type="ECO:0000313" key="4">
    <source>
        <dbReference type="Proteomes" id="UP000001935"/>
    </source>
</evidence>
<sequence length="269" mass="27487">MIRKIVHIDEAKCDGCGQCIPSCAEGAIALVNGKARLSGDALCDGLGACLGECPQDAITVIERDADAFDEAVVAQHLARQGRTPAAHAAQPPAPPAPAPARPRPLLSIVPSADPAPQGGGCPGSRSRTLSPRAAPPANGAAAAPASGESRLAHWPVQLHLVPIGAPWLDGADLLVAADCVPFAYARFHDDLLAGHALVVGCPKLDDNRFYAEKLGQMLARSDVRSVTVARMEVPCCGGIAMAARQAIAASGKAIPLRDVVVGVDGALHG</sequence>